<reference evidence="1" key="1">
    <citation type="journal article" date="2021" name="Proc. Natl. Acad. Sci. U.S.A.">
        <title>A Catalog of Tens of Thousands of Viruses from Human Metagenomes Reveals Hidden Associations with Chronic Diseases.</title>
        <authorList>
            <person name="Tisza M.J."/>
            <person name="Buck C.B."/>
        </authorList>
    </citation>
    <scope>NUCLEOTIDE SEQUENCE</scope>
    <source>
        <strain evidence="1">CtFGM2</strain>
    </source>
</reference>
<name>A0A8S5NM65_9VIRU</name>
<protein>
    <submittedName>
        <fullName evidence="1">Uncharacterized protein</fullName>
    </submittedName>
</protein>
<sequence length="66" mass="7939">MDYFDFRPRFSPIVNSVPHRYSVGAYRGKKRVIIAWFVDESPANDYLDRCRRTNPYIKFDCLKSLF</sequence>
<organism evidence="1">
    <name type="scientific">Microviridae sp. ctFGM2</name>
    <dbReference type="NCBI Taxonomy" id="2826732"/>
    <lineage>
        <taxon>Viruses</taxon>
        <taxon>Monodnaviria</taxon>
        <taxon>Sangervirae</taxon>
        <taxon>Phixviricota</taxon>
        <taxon>Malgrandaviricetes</taxon>
        <taxon>Petitvirales</taxon>
        <taxon>Microviridae</taxon>
    </lineage>
</organism>
<proteinExistence type="predicted"/>
<dbReference type="EMBL" id="BK015201">
    <property type="protein sequence ID" value="DAD95793.1"/>
    <property type="molecule type" value="Genomic_DNA"/>
</dbReference>
<evidence type="ECO:0000313" key="1">
    <source>
        <dbReference type="EMBL" id="DAD95793.1"/>
    </source>
</evidence>
<accession>A0A8S5NM65</accession>